<name>A0A8J7U1L5_9BACT</name>
<feature type="binding site" evidence="12">
    <location>
        <position position="204"/>
    </location>
    <ligand>
        <name>NAD(+)</name>
        <dbReference type="ChEBI" id="CHEBI:57540"/>
    </ligand>
</feature>
<feature type="binding site" evidence="12">
    <location>
        <position position="116"/>
    </location>
    <ligand>
        <name>FAD</name>
        <dbReference type="ChEBI" id="CHEBI:57692"/>
    </ligand>
</feature>
<dbReference type="RefSeq" id="WP_207857030.1">
    <property type="nucleotide sequence ID" value="NZ_JAFREP010000003.1"/>
</dbReference>
<dbReference type="PIRSF" id="PIRSF000350">
    <property type="entry name" value="Mercury_reductase_MerA"/>
    <property type="match status" value="1"/>
</dbReference>
<evidence type="ECO:0000259" key="15">
    <source>
        <dbReference type="Pfam" id="PF02852"/>
    </source>
</evidence>
<keyword evidence="8" id="KW-1015">Disulfide bond</keyword>
<keyword evidence="4 14" id="KW-0285">Flavoprotein</keyword>
<dbReference type="PROSITE" id="PS00076">
    <property type="entry name" value="PYRIDINE_REDOX_1"/>
    <property type="match status" value="1"/>
</dbReference>
<dbReference type="EC" id="1.8.1.4" evidence="2 14"/>
<dbReference type="GO" id="GO:0004148">
    <property type="term" value="F:dihydrolipoyl dehydrogenase (NADH) activity"/>
    <property type="evidence" value="ECO:0007669"/>
    <property type="project" value="UniProtKB-EC"/>
</dbReference>
<evidence type="ECO:0000256" key="14">
    <source>
        <dbReference type="RuleBase" id="RU003692"/>
    </source>
</evidence>
<dbReference type="InterPro" id="IPR036188">
    <property type="entry name" value="FAD/NAD-bd_sf"/>
</dbReference>
<dbReference type="EMBL" id="JAFREP010000003">
    <property type="protein sequence ID" value="MBO1317657.1"/>
    <property type="molecule type" value="Genomic_DNA"/>
</dbReference>
<gene>
    <name evidence="17" type="primary">lpdA</name>
    <name evidence="17" type="ORF">J3U88_04225</name>
</gene>
<evidence type="ECO:0000256" key="12">
    <source>
        <dbReference type="PIRSR" id="PIRSR000350-3"/>
    </source>
</evidence>
<keyword evidence="7 12" id="KW-0520">NAD</keyword>
<evidence type="ECO:0000256" key="4">
    <source>
        <dbReference type="ARBA" id="ARBA00022630"/>
    </source>
</evidence>
<evidence type="ECO:0000256" key="13">
    <source>
        <dbReference type="PIRSR" id="PIRSR000350-4"/>
    </source>
</evidence>
<evidence type="ECO:0000313" key="18">
    <source>
        <dbReference type="Proteomes" id="UP000664417"/>
    </source>
</evidence>
<dbReference type="PRINTS" id="PR00411">
    <property type="entry name" value="PNDRDTASEI"/>
</dbReference>
<dbReference type="InterPro" id="IPR050151">
    <property type="entry name" value="Class-I_Pyr_Nuc-Dis_Oxidored"/>
</dbReference>
<evidence type="ECO:0000256" key="9">
    <source>
        <dbReference type="ARBA" id="ARBA00023284"/>
    </source>
</evidence>
<evidence type="ECO:0000256" key="5">
    <source>
        <dbReference type="ARBA" id="ARBA00022827"/>
    </source>
</evidence>
<dbReference type="InterPro" id="IPR006258">
    <property type="entry name" value="Lipoamide_DH"/>
</dbReference>
<evidence type="ECO:0000256" key="3">
    <source>
        <dbReference type="ARBA" id="ARBA00016961"/>
    </source>
</evidence>
<dbReference type="Gene3D" id="3.30.390.30">
    <property type="match status" value="1"/>
</dbReference>
<evidence type="ECO:0000313" key="17">
    <source>
        <dbReference type="EMBL" id="MBO1317657.1"/>
    </source>
</evidence>
<dbReference type="SUPFAM" id="SSF55424">
    <property type="entry name" value="FAD/NAD-linked reductases, dimerisation (C-terminal) domain"/>
    <property type="match status" value="1"/>
</dbReference>
<keyword evidence="9 14" id="KW-0676">Redox-active center</keyword>
<feature type="binding site" evidence="12">
    <location>
        <position position="273"/>
    </location>
    <ligand>
        <name>NAD(+)</name>
        <dbReference type="ChEBI" id="CHEBI:57540"/>
    </ligand>
</feature>
<feature type="binding site" evidence="12">
    <location>
        <begin position="144"/>
        <end position="146"/>
    </location>
    <ligand>
        <name>FAD</name>
        <dbReference type="ChEBI" id="CHEBI:57692"/>
    </ligand>
</feature>
<evidence type="ECO:0000256" key="8">
    <source>
        <dbReference type="ARBA" id="ARBA00023157"/>
    </source>
</evidence>
<dbReference type="Pfam" id="PF02852">
    <property type="entry name" value="Pyr_redox_dim"/>
    <property type="match status" value="1"/>
</dbReference>
<comment type="caution">
    <text evidence="17">The sequence shown here is derived from an EMBL/GenBank/DDBJ whole genome shotgun (WGS) entry which is preliminary data.</text>
</comment>
<dbReference type="NCBIfam" id="TIGR01350">
    <property type="entry name" value="lipoamide_DH"/>
    <property type="match status" value="1"/>
</dbReference>
<organism evidence="17 18">
    <name type="scientific">Acanthopleuribacter pedis</name>
    <dbReference type="NCBI Taxonomy" id="442870"/>
    <lineage>
        <taxon>Bacteria</taxon>
        <taxon>Pseudomonadati</taxon>
        <taxon>Acidobacteriota</taxon>
        <taxon>Holophagae</taxon>
        <taxon>Acanthopleuribacterales</taxon>
        <taxon>Acanthopleuribacteraceae</taxon>
        <taxon>Acanthopleuribacter</taxon>
    </lineage>
</organism>
<dbReference type="GO" id="GO:0006103">
    <property type="term" value="P:2-oxoglutarate metabolic process"/>
    <property type="evidence" value="ECO:0007669"/>
    <property type="project" value="TreeGrafter"/>
</dbReference>
<dbReference type="Gene3D" id="3.50.50.60">
    <property type="entry name" value="FAD/NAD(P)-binding domain"/>
    <property type="match status" value="2"/>
</dbReference>
<comment type="miscellaneous">
    <text evidence="14">The active site is a redox-active disulfide bond.</text>
</comment>
<proteinExistence type="inferred from homology"/>
<dbReference type="PANTHER" id="PTHR22912">
    <property type="entry name" value="DISULFIDE OXIDOREDUCTASE"/>
    <property type="match status" value="1"/>
</dbReference>
<dbReference type="InterPro" id="IPR004099">
    <property type="entry name" value="Pyr_nucl-diS_OxRdtase_dimer"/>
</dbReference>
<evidence type="ECO:0000256" key="11">
    <source>
        <dbReference type="PIRSR" id="PIRSR000350-2"/>
    </source>
</evidence>
<reference evidence="17" key="1">
    <citation type="submission" date="2021-03" db="EMBL/GenBank/DDBJ databases">
        <authorList>
            <person name="Wang G."/>
        </authorList>
    </citation>
    <scope>NUCLEOTIDE SEQUENCE</scope>
    <source>
        <strain evidence="17">KCTC 12899</strain>
    </source>
</reference>
<sequence>MSQEFDFVVIGSGPGGYVCAIRAAQLGLRTAIIERYGRLGGTCLNVGCIPSKALLQSSEHYHQAKHKFAKHGIDLAEVKLNLAQMMARKDEVVENLTSGIAGLMKKNKITHFEGHGSFVSAKEIAVKNGEETQTITGKTIVIATGSKPVELPFLPHDKKDIVSSTEALAFDAVPKHLVVVGGGVIGLEMGSVWLRLGAKVTVVEFMDRVLPPMDKDISKEMRKVLKKQGMAFNLSTGVTGVERAEDGTLIVKAKDKKDREVVLEADKVLVAVGRRPYTQGLGLENIGIETDKRGFIPVDDHLRTSVEGVYAIGDVIGGLMLAHKAEEEGVAVAEMAAGKPGHVNYNLVPNVVYTWPEVASVGKTEDELKEAGVAYNAGKFFFRANSRARCVDESDGFIKFLADKETDRLLGAHMVGPSVSELIQEAAVVMEFMGSSEDLARTCHGHPTLSETVKEAALAVDGRQIHS</sequence>
<accession>A0A8J7U1L5</accession>
<keyword evidence="6 14" id="KW-0560">Oxidoreductase</keyword>
<comment type="cofactor">
    <cofactor evidence="12 14">
        <name>FAD</name>
        <dbReference type="ChEBI" id="CHEBI:57692"/>
    </cofactor>
    <text evidence="12 14">Binds 1 FAD per subunit.</text>
</comment>
<comment type="catalytic activity">
    <reaction evidence="10 14">
        <text>N(6)-[(R)-dihydrolipoyl]-L-lysyl-[protein] + NAD(+) = N(6)-[(R)-lipoyl]-L-lysyl-[protein] + NADH + H(+)</text>
        <dbReference type="Rhea" id="RHEA:15045"/>
        <dbReference type="Rhea" id="RHEA-COMP:10474"/>
        <dbReference type="Rhea" id="RHEA-COMP:10475"/>
        <dbReference type="ChEBI" id="CHEBI:15378"/>
        <dbReference type="ChEBI" id="CHEBI:57540"/>
        <dbReference type="ChEBI" id="CHEBI:57945"/>
        <dbReference type="ChEBI" id="CHEBI:83099"/>
        <dbReference type="ChEBI" id="CHEBI:83100"/>
        <dbReference type="EC" id="1.8.1.4"/>
    </reaction>
</comment>
<feature type="active site" description="Proton acceptor" evidence="11">
    <location>
        <position position="446"/>
    </location>
</feature>
<feature type="domain" description="Pyridine nucleotide-disulphide oxidoreductase dimerisation" evidence="15">
    <location>
        <begin position="348"/>
        <end position="457"/>
    </location>
</feature>
<dbReference type="Proteomes" id="UP000664417">
    <property type="component" value="Unassembled WGS sequence"/>
</dbReference>
<evidence type="ECO:0000256" key="6">
    <source>
        <dbReference type="ARBA" id="ARBA00023002"/>
    </source>
</evidence>
<feature type="binding site" evidence="12">
    <location>
        <begin position="181"/>
        <end position="188"/>
    </location>
    <ligand>
        <name>NAD(+)</name>
        <dbReference type="ChEBI" id="CHEBI:57540"/>
    </ligand>
</feature>
<feature type="disulfide bond" description="Redox-active" evidence="13">
    <location>
        <begin position="43"/>
        <end position="48"/>
    </location>
</feature>
<feature type="binding site" evidence="12">
    <location>
        <position position="52"/>
    </location>
    <ligand>
        <name>FAD</name>
        <dbReference type="ChEBI" id="CHEBI:57692"/>
    </ligand>
</feature>
<feature type="binding site" evidence="12">
    <location>
        <begin position="320"/>
        <end position="323"/>
    </location>
    <ligand>
        <name>FAD</name>
        <dbReference type="ChEBI" id="CHEBI:57692"/>
    </ligand>
</feature>
<keyword evidence="12" id="KW-0547">Nucleotide-binding</keyword>
<dbReference type="Pfam" id="PF07992">
    <property type="entry name" value="Pyr_redox_2"/>
    <property type="match status" value="1"/>
</dbReference>
<dbReference type="AlphaFoldDB" id="A0A8J7U1L5"/>
<keyword evidence="5 12" id="KW-0274">FAD</keyword>
<evidence type="ECO:0000256" key="1">
    <source>
        <dbReference type="ARBA" id="ARBA00007532"/>
    </source>
</evidence>
<dbReference type="InterPro" id="IPR001100">
    <property type="entry name" value="Pyr_nuc-diS_OxRdtase"/>
</dbReference>
<feature type="domain" description="FAD/NAD(P)-binding" evidence="16">
    <location>
        <begin position="5"/>
        <end position="329"/>
    </location>
</feature>
<dbReference type="PANTHER" id="PTHR22912:SF151">
    <property type="entry name" value="DIHYDROLIPOYL DEHYDROGENASE, MITOCHONDRIAL"/>
    <property type="match status" value="1"/>
</dbReference>
<evidence type="ECO:0000256" key="7">
    <source>
        <dbReference type="ARBA" id="ARBA00023027"/>
    </source>
</evidence>
<dbReference type="GO" id="GO:0005737">
    <property type="term" value="C:cytoplasm"/>
    <property type="evidence" value="ECO:0007669"/>
    <property type="project" value="UniProtKB-ARBA"/>
</dbReference>
<dbReference type="SUPFAM" id="SSF51905">
    <property type="entry name" value="FAD/NAD(P)-binding domain"/>
    <property type="match status" value="1"/>
</dbReference>
<dbReference type="PRINTS" id="PR00368">
    <property type="entry name" value="FADPNR"/>
</dbReference>
<dbReference type="InterPro" id="IPR023753">
    <property type="entry name" value="FAD/NAD-binding_dom"/>
</dbReference>
<comment type="similarity">
    <text evidence="1 14">Belongs to the class-I pyridine nucleotide-disulfide oxidoreductase family.</text>
</comment>
<dbReference type="FunFam" id="3.50.50.60:FF:000001">
    <property type="entry name" value="Dihydrolipoyl dehydrogenase, mitochondrial"/>
    <property type="match status" value="1"/>
</dbReference>
<dbReference type="InterPro" id="IPR016156">
    <property type="entry name" value="FAD/NAD-linked_Rdtase_dimer_sf"/>
</dbReference>
<keyword evidence="18" id="KW-1185">Reference proteome</keyword>
<evidence type="ECO:0000256" key="10">
    <source>
        <dbReference type="ARBA" id="ARBA00049187"/>
    </source>
</evidence>
<feature type="binding site" evidence="12">
    <location>
        <position position="314"/>
    </location>
    <ligand>
        <name>FAD</name>
        <dbReference type="ChEBI" id="CHEBI:57692"/>
    </ligand>
</feature>
<dbReference type="FunFam" id="3.30.390.30:FF:000001">
    <property type="entry name" value="Dihydrolipoyl dehydrogenase"/>
    <property type="match status" value="1"/>
</dbReference>
<dbReference type="InterPro" id="IPR012999">
    <property type="entry name" value="Pyr_OxRdtase_I_AS"/>
</dbReference>
<evidence type="ECO:0000256" key="2">
    <source>
        <dbReference type="ARBA" id="ARBA00012608"/>
    </source>
</evidence>
<dbReference type="GO" id="GO:0050660">
    <property type="term" value="F:flavin adenine dinucleotide binding"/>
    <property type="evidence" value="ECO:0007669"/>
    <property type="project" value="InterPro"/>
</dbReference>
<protein>
    <recommendedName>
        <fullName evidence="3 14">Dihydrolipoyl dehydrogenase</fullName>
        <ecNumber evidence="2 14">1.8.1.4</ecNumber>
    </recommendedName>
</protein>
<evidence type="ECO:0000259" key="16">
    <source>
        <dbReference type="Pfam" id="PF07992"/>
    </source>
</evidence>